<feature type="region of interest" description="Disordered" evidence="1">
    <location>
        <begin position="28"/>
        <end position="48"/>
    </location>
</feature>
<dbReference type="EMBL" id="JALPRX010000249">
    <property type="protein sequence ID" value="MCK8788268.1"/>
    <property type="molecule type" value="Genomic_DNA"/>
</dbReference>
<evidence type="ECO:0000256" key="1">
    <source>
        <dbReference type="SAM" id="MobiDB-lite"/>
    </source>
</evidence>
<dbReference type="Pfam" id="PF07750">
    <property type="entry name" value="GcrA"/>
    <property type="match status" value="1"/>
</dbReference>
<dbReference type="Proteomes" id="UP001139516">
    <property type="component" value="Unassembled WGS sequence"/>
</dbReference>
<organism evidence="3 4">
    <name type="scientific">Roseomonas acroporae</name>
    <dbReference type="NCBI Taxonomy" id="2937791"/>
    <lineage>
        <taxon>Bacteria</taxon>
        <taxon>Pseudomonadati</taxon>
        <taxon>Pseudomonadota</taxon>
        <taxon>Alphaproteobacteria</taxon>
        <taxon>Acetobacterales</taxon>
        <taxon>Roseomonadaceae</taxon>
        <taxon>Roseomonas</taxon>
    </lineage>
</organism>
<proteinExistence type="predicted"/>
<comment type="caution">
    <text evidence="3">The sequence shown here is derived from an EMBL/GenBank/DDBJ whole genome shotgun (WGS) entry which is preliminary data.</text>
</comment>
<evidence type="ECO:0000313" key="4">
    <source>
        <dbReference type="Proteomes" id="UP001139516"/>
    </source>
</evidence>
<dbReference type="RefSeq" id="WP_248670246.1">
    <property type="nucleotide sequence ID" value="NZ_JALPRX010000213.1"/>
</dbReference>
<dbReference type="EMBL" id="JALPRX010000213">
    <property type="protein sequence ID" value="MCK8788205.1"/>
    <property type="molecule type" value="Genomic_DNA"/>
</dbReference>
<keyword evidence="4" id="KW-1185">Reference proteome</keyword>
<dbReference type="InterPro" id="IPR011681">
    <property type="entry name" value="GcrA"/>
</dbReference>
<feature type="non-terminal residue" evidence="3">
    <location>
        <position position="1"/>
    </location>
</feature>
<accession>A0A9X1YDP6</accession>
<evidence type="ECO:0000313" key="2">
    <source>
        <dbReference type="EMBL" id="MCK8788205.1"/>
    </source>
</evidence>
<sequence length="265" mass="28217">GKLSAREIGARLGVSKDAIIGKAHRLGWPARQSPVARQPGAARPPVYWTPERDDELRALIKDGRTSGEAAEAMGVTPGAVMGRIKILARTAPVQRTQDRAARLLDWIRREAAQHRAAPTNGQIVAAYHVSQGEAAHLISRLIRRGLIVVESRTHSRRISAPDGSWQTAWSQRAGIARAAPVATVPHTPAAPAKPSILACRRPGEAMKANITAGHRIHAVHRKAPVPPPPNADALVAEFLARKGATQCPTAGAMGIGRIGWLGLAE</sequence>
<name>A0A9X1YDP6_9PROT</name>
<protein>
    <submittedName>
        <fullName evidence="3">GcrA family cell cycle regulator</fullName>
    </submittedName>
</protein>
<evidence type="ECO:0000313" key="3">
    <source>
        <dbReference type="EMBL" id="MCK8788268.1"/>
    </source>
</evidence>
<gene>
    <name evidence="2" type="ORF">M0638_28040</name>
    <name evidence="3" type="ORF">M0638_28355</name>
</gene>
<reference evidence="3" key="1">
    <citation type="submission" date="2022-04" db="EMBL/GenBank/DDBJ databases">
        <title>Roseomonas acroporae sp. nov., isolated from coral Acropora digitifera.</title>
        <authorList>
            <person name="Sun H."/>
        </authorList>
    </citation>
    <scope>NUCLEOTIDE SEQUENCE</scope>
    <source>
        <strain evidence="3">NAR14</strain>
    </source>
</reference>
<dbReference type="AlphaFoldDB" id="A0A9X1YDP6"/>